<dbReference type="InterPro" id="IPR011990">
    <property type="entry name" value="TPR-like_helical_dom_sf"/>
</dbReference>
<gene>
    <name evidence="1" type="ORF">Pfra01_000658600</name>
</gene>
<evidence type="ECO:0000313" key="2">
    <source>
        <dbReference type="Proteomes" id="UP001165121"/>
    </source>
</evidence>
<dbReference type="EMBL" id="BSXT01000568">
    <property type="protein sequence ID" value="GMF30124.1"/>
    <property type="molecule type" value="Genomic_DNA"/>
</dbReference>
<protein>
    <submittedName>
        <fullName evidence="1">Unnamed protein product</fullName>
    </submittedName>
</protein>
<proteinExistence type="predicted"/>
<name>A0A9W6X3T4_9STRA</name>
<organism evidence="1 2">
    <name type="scientific">Phytophthora fragariaefolia</name>
    <dbReference type="NCBI Taxonomy" id="1490495"/>
    <lineage>
        <taxon>Eukaryota</taxon>
        <taxon>Sar</taxon>
        <taxon>Stramenopiles</taxon>
        <taxon>Oomycota</taxon>
        <taxon>Peronosporomycetes</taxon>
        <taxon>Peronosporales</taxon>
        <taxon>Peronosporaceae</taxon>
        <taxon>Phytophthora</taxon>
    </lineage>
</organism>
<dbReference type="Proteomes" id="UP001165121">
    <property type="component" value="Unassembled WGS sequence"/>
</dbReference>
<dbReference type="Gene3D" id="1.25.40.10">
    <property type="entry name" value="Tetratricopeptide repeat domain"/>
    <property type="match status" value="1"/>
</dbReference>
<dbReference type="SUPFAM" id="SSF48452">
    <property type="entry name" value="TPR-like"/>
    <property type="match status" value="1"/>
</dbReference>
<keyword evidence="2" id="KW-1185">Reference proteome</keyword>
<reference evidence="1" key="1">
    <citation type="submission" date="2023-04" db="EMBL/GenBank/DDBJ databases">
        <title>Phytophthora fragariaefolia NBRC 109709.</title>
        <authorList>
            <person name="Ichikawa N."/>
            <person name="Sato H."/>
            <person name="Tonouchi N."/>
        </authorList>
    </citation>
    <scope>NUCLEOTIDE SEQUENCE</scope>
    <source>
        <strain evidence="1">NBRC 109709</strain>
    </source>
</reference>
<dbReference type="OrthoDB" id="122893at2759"/>
<evidence type="ECO:0000313" key="1">
    <source>
        <dbReference type="EMBL" id="GMF30124.1"/>
    </source>
</evidence>
<accession>A0A9W6X3T4</accession>
<dbReference type="AlphaFoldDB" id="A0A9W6X3T4"/>
<comment type="caution">
    <text evidence="1">The sequence shown here is derived from an EMBL/GenBank/DDBJ whole genome shotgun (WGS) entry which is preliminary data.</text>
</comment>
<sequence>MLRRGDPEAAEKHFKHAIEAYDQLKGQLSLSAESNNEPSILSKLDEDILNVFLHYAVLLTTLQRSDDAARARQRLVSIARGSPQLHGQVPKIQRQVDDYIALEQIREERKVRELIGDEGSDFV</sequence>